<dbReference type="GO" id="GO:0005737">
    <property type="term" value="C:cytoplasm"/>
    <property type="evidence" value="ECO:0007669"/>
    <property type="project" value="UniProtKB-SubCell"/>
</dbReference>
<dbReference type="AlphaFoldDB" id="A0A1Y1VZ22"/>
<reference evidence="11 12" key="1">
    <citation type="submission" date="2016-07" db="EMBL/GenBank/DDBJ databases">
        <title>Pervasive Adenine N6-methylation of Active Genes in Fungi.</title>
        <authorList>
            <consortium name="DOE Joint Genome Institute"/>
            <person name="Mondo S.J."/>
            <person name="Dannebaum R.O."/>
            <person name="Kuo R.C."/>
            <person name="Labutti K."/>
            <person name="Haridas S."/>
            <person name="Kuo A."/>
            <person name="Salamov A."/>
            <person name="Ahrendt S.R."/>
            <person name="Lipzen A."/>
            <person name="Sullivan W."/>
            <person name="Andreopoulos W.B."/>
            <person name="Clum A."/>
            <person name="Lindquist E."/>
            <person name="Daum C."/>
            <person name="Ramamoorthy G.K."/>
            <person name="Gryganskyi A."/>
            <person name="Culley D."/>
            <person name="Magnuson J.K."/>
            <person name="James T.Y."/>
            <person name="O'Malley M.A."/>
            <person name="Stajich J.E."/>
            <person name="Spatafora J.W."/>
            <person name="Visel A."/>
            <person name="Grigoriev I.V."/>
        </authorList>
    </citation>
    <scope>NUCLEOTIDE SEQUENCE [LARGE SCALE GENOMIC DNA]</scope>
    <source>
        <strain evidence="11 12">ATCC 12442</strain>
    </source>
</reference>
<organism evidence="11 12">
    <name type="scientific">Linderina pennispora</name>
    <dbReference type="NCBI Taxonomy" id="61395"/>
    <lineage>
        <taxon>Eukaryota</taxon>
        <taxon>Fungi</taxon>
        <taxon>Fungi incertae sedis</taxon>
        <taxon>Zoopagomycota</taxon>
        <taxon>Kickxellomycotina</taxon>
        <taxon>Kickxellomycetes</taxon>
        <taxon>Kickxellales</taxon>
        <taxon>Kickxellaceae</taxon>
        <taxon>Linderina</taxon>
    </lineage>
</organism>
<name>A0A1Y1VZ22_9FUNG</name>
<evidence type="ECO:0000256" key="1">
    <source>
        <dbReference type="ARBA" id="ARBA00004496"/>
    </source>
</evidence>
<dbReference type="SMART" id="SM01166">
    <property type="entry name" value="DUF1899"/>
    <property type="match status" value="1"/>
</dbReference>
<dbReference type="PROSITE" id="PS50082">
    <property type="entry name" value="WD_REPEATS_2"/>
    <property type="match status" value="1"/>
</dbReference>
<keyword evidence="12" id="KW-1185">Reference proteome</keyword>
<dbReference type="Pfam" id="PF16300">
    <property type="entry name" value="WD40_4"/>
    <property type="match status" value="2"/>
</dbReference>
<keyword evidence="5 8" id="KW-0677">Repeat</keyword>
<feature type="repeat" description="WD" evidence="7">
    <location>
        <begin position="533"/>
        <end position="575"/>
    </location>
</feature>
<evidence type="ECO:0000256" key="5">
    <source>
        <dbReference type="ARBA" id="ARBA00022737"/>
    </source>
</evidence>
<evidence type="ECO:0000256" key="6">
    <source>
        <dbReference type="ARBA" id="ARBA00023203"/>
    </source>
</evidence>
<feature type="region of interest" description="Disordered" evidence="9">
    <location>
        <begin position="429"/>
        <end position="462"/>
    </location>
</feature>
<dbReference type="SMART" id="SM00320">
    <property type="entry name" value="WD40"/>
    <property type="match status" value="4"/>
</dbReference>
<dbReference type="SUPFAM" id="SSF50978">
    <property type="entry name" value="WD40 repeat-like"/>
    <property type="match status" value="1"/>
</dbReference>
<dbReference type="STRING" id="61395.A0A1Y1VZ22"/>
<dbReference type="Proteomes" id="UP000193922">
    <property type="component" value="Unassembled WGS sequence"/>
</dbReference>
<proteinExistence type="inferred from homology"/>
<evidence type="ECO:0000313" key="11">
    <source>
        <dbReference type="EMBL" id="ORX66266.1"/>
    </source>
</evidence>
<protein>
    <recommendedName>
        <fullName evidence="8">Coronin</fullName>
    </recommendedName>
</protein>
<comment type="subcellular location">
    <subcellularLocation>
        <location evidence="1">Cytoplasm</location>
    </subcellularLocation>
</comment>
<dbReference type="PANTHER" id="PTHR10856">
    <property type="entry name" value="CORONIN"/>
    <property type="match status" value="1"/>
</dbReference>
<sequence>MRFAKVNKYRNAVATVTGRETWYSELSLDASASLGSNGLAISDDSLYLKTVSGNALQAGKVGGQVKVLSSTGGRVQDWNVSGFEDGLAIAGDDQGTVTLWKDHAAAGAFSAHSSGCVNATFHPTVAGLIATSSSTEIKLWNSLAPVWESASDGQIDSISVRGDGQLVAASTHVGSSVLFDLRQKQSVGSTAAFHASGRSTRVLWLGDKPFFMSTGQTRMRERSAAIWDQRNLAKPITSMQLQPSTKPLIPLYDEDTQLAYLAEKGDNIVRWVDADPSAAKPLTEFGAVALPSQISGCQWTGEIARLMVVLENAGAGSGSAVVPVTHIAPRRTYLDFHSDLFPDTRAPLPAQTFDEWLKNEPFSVPRIQGATVLESAPVKPVTPPPAAAAVVSAKSSPLADTPAVVSAPNPAIPALLPLQLRLRWPQAHRRCPPATTTEPCGGDLPHEQQQSPKVASPPPRAPDHARFKYLEGYMYKPTEHFTQIHDVNLRFPPENDALKVSPKYIAIALTGAGGQVGIVRRDTPGRVPAKMATVVHGATVTDIAFDPFNPSVIATAGADSTLQMWQIPDMPLTEEAHFDIEEYIHIAADRIHQIRFHPCAKGVVSVLATDAGDSVIYVYNGLMLHFIVGKTAEGIHSFAWSPDGESIALTTKKTKKLRVYDVRTSELVAEGPSMDSIRPCRIEWLDNERICLAGFGIGSQRMVSIHNIADLLLMLGPGILVPIFDPDCGVLYLDDRGSRLTHAFEVLGDKLVDLPKYESSQPSLCLAVLPKRHADVAKRELLRTYRLNAQTIESMGFKVPRKRPEFFQDDIFPPTVDRETPSIDAASWVDGTKAEPQYIDLCPSGMVPLSQAPPEIQEEEEDNTKDAISAMLSRVDSDWDD</sequence>
<evidence type="ECO:0000256" key="9">
    <source>
        <dbReference type="SAM" id="MobiDB-lite"/>
    </source>
</evidence>
<keyword evidence="4 7" id="KW-0853">WD repeat</keyword>
<dbReference type="InterPro" id="IPR015048">
    <property type="entry name" value="DUF1899"/>
</dbReference>
<dbReference type="InterPro" id="IPR036322">
    <property type="entry name" value="WD40_repeat_dom_sf"/>
</dbReference>
<dbReference type="InterPro" id="IPR001680">
    <property type="entry name" value="WD40_rpt"/>
</dbReference>
<evidence type="ECO:0000313" key="12">
    <source>
        <dbReference type="Proteomes" id="UP000193922"/>
    </source>
</evidence>
<dbReference type="InterPro" id="IPR015505">
    <property type="entry name" value="Coronin"/>
</dbReference>
<evidence type="ECO:0000256" key="4">
    <source>
        <dbReference type="ARBA" id="ARBA00022574"/>
    </source>
</evidence>
<evidence type="ECO:0000256" key="3">
    <source>
        <dbReference type="ARBA" id="ARBA00022490"/>
    </source>
</evidence>
<feature type="region of interest" description="Disordered" evidence="9">
    <location>
        <begin position="848"/>
        <end position="881"/>
    </location>
</feature>
<dbReference type="GO" id="GO:0003779">
    <property type="term" value="F:actin binding"/>
    <property type="evidence" value="ECO:0007669"/>
    <property type="project" value="UniProtKB-KW"/>
</dbReference>
<keyword evidence="6" id="KW-0009">Actin-binding</keyword>
<evidence type="ECO:0000256" key="2">
    <source>
        <dbReference type="ARBA" id="ARBA00009482"/>
    </source>
</evidence>
<evidence type="ECO:0000256" key="8">
    <source>
        <dbReference type="RuleBase" id="RU280818"/>
    </source>
</evidence>
<dbReference type="InterPro" id="IPR015943">
    <property type="entry name" value="WD40/YVTN_repeat-like_dom_sf"/>
</dbReference>
<dbReference type="SMART" id="SM01167">
    <property type="entry name" value="DUF1900"/>
    <property type="match status" value="2"/>
</dbReference>
<dbReference type="RefSeq" id="XP_040740276.1">
    <property type="nucleotide sequence ID" value="XM_040888607.1"/>
</dbReference>
<dbReference type="SUPFAM" id="SSF101908">
    <property type="entry name" value="Putative isomerase YbhE"/>
    <property type="match status" value="1"/>
</dbReference>
<keyword evidence="3" id="KW-0963">Cytoplasm</keyword>
<dbReference type="Pfam" id="PF08953">
    <property type="entry name" value="DUF1899"/>
    <property type="match status" value="1"/>
</dbReference>
<dbReference type="OrthoDB" id="347435at2759"/>
<evidence type="ECO:0000256" key="7">
    <source>
        <dbReference type="PROSITE-ProRule" id="PRU00221"/>
    </source>
</evidence>
<dbReference type="Pfam" id="PF00400">
    <property type="entry name" value="WD40"/>
    <property type="match status" value="1"/>
</dbReference>
<dbReference type="EMBL" id="MCFD01000016">
    <property type="protein sequence ID" value="ORX66266.1"/>
    <property type="molecule type" value="Genomic_DNA"/>
</dbReference>
<feature type="domain" description="DUF1899" evidence="10">
    <location>
        <begin position="464"/>
        <end position="525"/>
    </location>
</feature>
<dbReference type="GeneID" id="63805255"/>
<comment type="similarity">
    <text evidence="2 8">Belongs to the WD repeat coronin family.</text>
</comment>
<evidence type="ECO:0000259" key="10">
    <source>
        <dbReference type="SMART" id="SM01166"/>
    </source>
</evidence>
<accession>A0A1Y1VZ22</accession>
<comment type="caution">
    <text evidence="11">The sequence shown here is derived from an EMBL/GenBank/DDBJ whole genome shotgun (WGS) entry which is preliminary data.</text>
</comment>
<dbReference type="PANTHER" id="PTHR10856:SF20">
    <property type="entry name" value="CORONIN-7"/>
    <property type="match status" value="1"/>
</dbReference>
<gene>
    <name evidence="11" type="ORF">DL89DRAFT_270202</name>
</gene>
<dbReference type="Gene3D" id="2.130.10.10">
    <property type="entry name" value="YVTN repeat-like/Quinoprotein amine dehydrogenase"/>
    <property type="match status" value="2"/>
</dbReference>